<evidence type="ECO:0008006" key="3">
    <source>
        <dbReference type="Google" id="ProtNLM"/>
    </source>
</evidence>
<dbReference type="PANTHER" id="PTHR21301">
    <property type="entry name" value="REVERSE TRANSCRIPTASE"/>
    <property type="match status" value="1"/>
</dbReference>
<name>A0ABN8R5C0_9CNID</name>
<accession>A0ABN8R5C0</accession>
<organism evidence="1 2">
    <name type="scientific">Porites evermanni</name>
    <dbReference type="NCBI Taxonomy" id="104178"/>
    <lineage>
        <taxon>Eukaryota</taxon>
        <taxon>Metazoa</taxon>
        <taxon>Cnidaria</taxon>
        <taxon>Anthozoa</taxon>
        <taxon>Hexacorallia</taxon>
        <taxon>Scleractinia</taxon>
        <taxon>Fungiina</taxon>
        <taxon>Poritidae</taxon>
        <taxon>Porites</taxon>
    </lineage>
</organism>
<sequence>MGSKMMGPNYACIFVGYVEERIASQHHGFVPQLHKRYIDDVIGVACCSRVDLENYIRFVSNFHPALQFTHTISDTELSFLDITTTIYYKDTDTHTYLHHQSSHPSH</sequence>
<proteinExistence type="predicted"/>
<gene>
    <name evidence="1" type="ORF">PEVE_00009352</name>
</gene>
<dbReference type="PANTHER" id="PTHR21301:SF10">
    <property type="entry name" value="REVERSE TRANSCRIPTASE DOMAIN-CONTAINING PROTEIN"/>
    <property type="match status" value="1"/>
</dbReference>
<reference evidence="1 2" key="1">
    <citation type="submission" date="2022-05" db="EMBL/GenBank/DDBJ databases">
        <authorList>
            <consortium name="Genoscope - CEA"/>
            <person name="William W."/>
        </authorList>
    </citation>
    <scope>NUCLEOTIDE SEQUENCE [LARGE SCALE GENOMIC DNA]</scope>
</reference>
<evidence type="ECO:0000313" key="2">
    <source>
        <dbReference type="Proteomes" id="UP001159427"/>
    </source>
</evidence>
<dbReference type="EMBL" id="CALNXI010001646">
    <property type="protein sequence ID" value="CAH3174081.1"/>
    <property type="molecule type" value="Genomic_DNA"/>
</dbReference>
<comment type="caution">
    <text evidence="1">The sequence shown here is derived from an EMBL/GenBank/DDBJ whole genome shotgun (WGS) entry which is preliminary data.</text>
</comment>
<protein>
    <recommendedName>
        <fullName evidence="3">Reverse transcriptase domain-containing protein</fullName>
    </recommendedName>
</protein>
<evidence type="ECO:0000313" key="1">
    <source>
        <dbReference type="EMBL" id="CAH3174081.1"/>
    </source>
</evidence>
<feature type="non-terminal residue" evidence="1">
    <location>
        <position position="106"/>
    </location>
</feature>
<keyword evidence="2" id="KW-1185">Reference proteome</keyword>
<dbReference type="Proteomes" id="UP001159427">
    <property type="component" value="Unassembled WGS sequence"/>
</dbReference>